<dbReference type="EMBL" id="FO082262">
    <property type="protein sequence ID" value="CCO20483.1"/>
    <property type="molecule type" value="Genomic_DNA"/>
</dbReference>
<dbReference type="AlphaFoldDB" id="K8FDH3"/>
<dbReference type="STRING" id="41875.K8FDH3"/>
<feature type="transmembrane region" description="Helical" evidence="7">
    <location>
        <begin position="723"/>
        <end position="741"/>
    </location>
</feature>
<feature type="transmembrane region" description="Helical" evidence="7">
    <location>
        <begin position="45"/>
        <end position="64"/>
    </location>
</feature>
<evidence type="ECO:0000256" key="1">
    <source>
        <dbReference type="ARBA" id="ARBA00004651"/>
    </source>
</evidence>
<evidence type="ECO:0000256" key="7">
    <source>
        <dbReference type="SAM" id="Phobius"/>
    </source>
</evidence>
<evidence type="ECO:0000256" key="3">
    <source>
        <dbReference type="ARBA" id="ARBA00022475"/>
    </source>
</evidence>
<keyword evidence="6 7" id="KW-0472">Membrane</keyword>
<dbReference type="PROSITE" id="PS01303">
    <property type="entry name" value="BCCT"/>
    <property type="match status" value="1"/>
</dbReference>
<evidence type="ECO:0000313" key="8">
    <source>
        <dbReference type="EMBL" id="CCO20483.1"/>
    </source>
</evidence>
<feature type="transmembrane region" description="Helical" evidence="7">
    <location>
        <begin position="182"/>
        <end position="204"/>
    </location>
</feature>
<keyword evidence="5 7" id="KW-1133">Transmembrane helix</keyword>
<evidence type="ECO:0000256" key="5">
    <source>
        <dbReference type="ARBA" id="ARBA00022989"/>
    </source>
</evidence>
<feature type="transmembrane region" description="Helical" evidence="7">
    <location>
        <begin position="84"/>
        <end position="109"/>
    </location>
</feature>
<evidence type="ECO:0000313" key="9">
    <source>
        <dbReference type="Proteomes" id="UP000198341"/>
    </source>
</evidence>
<accession>K8FDH3</accession>
<evidence type="ECO:0000256" key="6">
    <source>
        <dbReference type="ARBA" id="ARBA00023136"/>
    </source>
</evidence>
<dbReference type="RefSeq" id="XP_007508379.1">
    <property type="nucleotide sequence ID" value="XM_007508317.1"/>
</dbReference>
<dbReference type="Pfam" id="PF02028">
    <property type="entry name" value="BCCT"/>
    <property type="match status" value="2"/>
</dbReference>
<dbReference type="OrthoDB" id="1045822at2759"/>
<dbReference type="KEGG" id="bpg:Bathy17g00140"/>
<feature type="transmembrane region" description="Helical" evidence="7">
    <location>
        <begin position="300"/>
        <end position="325"/>
    </location>
</feature>
<feature type="transmembrane region" description="Helical" evidence="7">
    <location>
        <begin position="526"/>
        <end position="546"/>
    </location>
</feature>
<keyword evidence="9" id="KW-1185">Reference proteome</keyword>
<dbReference type="GO" id="GO:0005886">
    <property type="term" value="C:plasma membrane"/>
    <property type="evidence" value="ECO:0007669"/>
    <property type="project" value="UniProtKB-SubCell"/>
</dbReference>
<keyword evidence="3" id="KW-1003">Cell membrane</keyword>
<evidence type="ECO:0000256" key="2">
    <source>
        <dbReference type="ARBA" id="ARBA00022448"/>
    </source>
</evidence>
<feature type="transmembrane region" description="Helical" evidence="7">
    <location>
        <begin position="276"/>
        <end position="293"/>
    </location>
</feature>
<dbReference type="eggNOG" id="ENOG502QRGP">
    <property type="taxonomic scope" value="Eukaryota"/>
</dbReference>
<feature type="transmembrane region" description="Helical" evidence="7">
    <location>
        <begin position="696"/>
        <end position="717"/>
    </location>
</feature>
<dbReference type="PANTHER" id="PTHR30047">
    <property type="entry name" value="HIGH-AFFINITY CHOLINE TRANSPORT PROTEIN-RELATED"/>
    <property type="match status" value="1"/>
</dbReference>
<organism evidence="8 9">
    <name type="scientific">Bathycoccus prasinos</name>
    <dbReference type="NCBI Taxonomy" id="41875"/>
    <lineage>
        <taxon>Eukaryota</taxon>
        <taxon>Viridiplantae</taxon>
        <taxon>Chlorophyta</taxon>
        <taxon>Mamiellophyceae</taxon>
        <taxon>Mamiellales</taxon>
        <taxon>Bathycoccaceae</taxon>
        <taxon>Bathycoccus</taxon>
    </lineage>
</organism>
<dbReference type="PANTHER" id="PTHR30047:SF7">
    <property type="entry name" value="HIGH-AFFINITY CHOLINE TRANSPORT PROTEIN"/>
    <property type="match status" value="1"/>
</dbReference>
<dbReference type="GO" id="GO:0022857">
    <property type="term" value="F:transmembrane transporter activity"/>
    <property type="evidence" value="ECO:0007669"/>
    <property type="project" value="InterPro"/>
</dbReference>
<dbReference type="InterPro" id="IPR018093">
    <property type="entry name" value="BCCT_CS"/>
</dbReference>
<proteinExistence type="predicted"/>
<protein>
    <submittedName>
        <fullName evidence="8">Choline/carnitine/betaine transporter</fullName>
    </submittedName>
</protein>
<dbReference type="Proteomes" id="UP000198341">
    <property type="component" value="Chromosome 17"/>
</dbReference>
<evidence type="ECO:0000256" key="4">
    <source>
        <dbReference type="ARBA" id="ARBA00022692"/>
    </source>
</evidence>
<gene>
    <name evidence="8" type="ordered locus">Bathy17g00140</name>
</gene>
<comment type="subcellular location">
    <subcellularLocation>
        <location evidence="1">Cell membrane</location>
        <topology evidence="1">Multi-pass membrane protein</topology>
    </subcellularLocation>
</comment>
<reference evidence="8 9" key="1">
    <citation type="submission" date="2011-10" db="EMBL/GenBank/DDBJ databases">
        <authorList>
            <person name="Genoscope - CEA"/>
        </authorList>
    </citation>
    <scope>NUCLEOTIDE SEQUENCE [LARGE SCALE GENOMIC DNA]</scope>
    <source>
        <strain evidence="8 9">RCC 1105</strain>
    </source>
</reference>
<dbReference type="InterPro" id="IPR000060">
    <property type="entry name" value="BCCT_transptr"/>
</dbReference>
<feature type="transmembrane region" description="Helical" evidence="7">
    <location>
        <begin position="408"/>
        <end position="428"/>
    </location>
</feature>
<feature type="transmembrane region" description="Helical" evidence="7">
    <location>
        <begin position="440"/>
        <end position="461"/>
    </location>
</feature>
<name>K8FDH3_9CHLO</name>
<keyword evidence="4 7" id="KW-0812">Transmembrane</keyword>
<feature type="transmembrane region" description="Helical" evidence="7">
    <location>
        <begin position="129"/>
        <end position="147"/>
    </location>
</feature>
<keyword evidence="2" id="KW-0813">Transport</keyword>
<dbReference type="GeneID" id="19010958"/>
<sequence>MSDMTAEKEKRHDDYSQDENVERHVRKNRWISVDIGGKPFLRFNWVSSLLASLVLWGFVAAVLIDDENHTNPKLPTEFSRWKKWITVNFSWMYILTQDVWFIFVLWLLFTKYANIKLGRDDDKPEFSDFAWFSMLFSCGIGVGFYYYGVSEPIYHYRQSANLQSIPVTNDDQKAQQAIFQTLFHWGLHGWIPYIVVALTLGVTCHRQGLPMTMRNAFHPLIGDHTRGFAGDLIDALSISCTTFGVCTSLGLGVSQINSVLARLDGSVEVNQKTQTGIIWIITAVATISVLLGLKRGIKSLSLFTFTIGLVLLVLVTVCDNTWFLLNSFVEAVGTYMTWVIQVGFKCGTWTQLNQEFDNGYEYEGKSLLWGQDSLSDKLYEATGIETSSALAIEKYDSGPSWMMDGWTIFYWGWWISWAPFVGMFIAKISKGRTVGQVIKGAFIAPILFSFIFLTFFGSLGIKMQRAAEMALDVTVDKSNWSIDCAASGYTGGAPSSEAAIALADKGYYLLSCRSSNDRILDVMAPYGKLTTFMHLLVLIGITFYFVTSSDSGSYVDDIISAQGHENPPWIQRVYWAVTEAATAQALLSASDAGLSTIQGVSIVAGLPYTIAICYCCTSLYRALKREMRDEDIMAQRHGFVVSSLDILELYSPEGMPAQSPSAGDRFKSNIIALFFPYKGLKTAAVAAYNDDVMGTIYAVVATCTWFAWFLCLCLSDIGEGTASIAWMLFVFFVAQVAIIRYQVRAARSIRDNFLNDLFATFAMYPMVISQMELEAPYIEQRKQV</sequence>